<evidence type="ECO:0000313" key="1">
    <source>
        <dbReference type="EMBL" id="QCL09546.1"/>
    </source>
</evidence>
<gene>
    <name evidence="1" type="ORF">pC5.8a_54</name>
</gene>
<dbReference type="RefSeq" id="WP_201009211.1">
    <property type="nucleotide sequence ID" value="NZ_MK318969.1"/>
</dbReference>
<sequence>MACATQGVQGMISLRYGDNKVISIDGNVVKMRRSYVQTAAGSTIAAEVKIELQNNETIWLTPADGSGVFSKNWLGVLMSAKRGVVVSEMRPLICMPAK</sequence>
<geneLocation type="plasmid" evidence="1">
    <name>pColt5.8a</name>
</geneLocation>
<keyword evidence="1" id="KW-0614">Plasmid</keyword>
<dbReference type="AlphaFoldDB" id="A0A7S4ZS91"/>
<organism evidence="1">
    <name type="scientific">Rhizobium rhizogenes</name>
    <name type="common">Agrobacterium rhizogenes</name>
    <dbReference type="NCBI Taxonomy" id="359"/>
    <lineage>
        <taxon>Bacteria</taxon>
        <taxon>Pseudomonadati</taxon>
        <taxon>Pseudomonadota</taxon>
        <taxon>Alphaproteobacteria</taxon>
        <taxon>Hyphomicrobiales</taxon>
        <taxon>Rhizobiaceae</taxon>
        <taxon>Rhizobium/Agrobacterium group</taxon>
        <taxon>Rhizobium</taxon>
    </lineage>
</organism>
<protein>
    <submittedName>
        <fullName evidence="1">Uncharacterized protein</fullName>
    </submittedName>
</protein>
<reference evidence="1" key="1">
    <citation type="submission" date="2018-12" db="EMBL/GenBank/DDBJ databases">
        <title>Three Rhizobium rhizogenes strains isolated from the same crown gall tumor carry diverse plasmids.</title>
        <authorList>
            <person name="Pulawska J."/>
            <person name="Kuzmanovic N."/>
        </authorList>
    </citation>
    <scope>NUCLEOTIDE SEQUENCE</scope>
    <source>
        <strain evidence="1">Colt5.8</strain>
        <plasmid evidence="1">pColt5.8a</plasmid>
    </source>
</reference>
<name>A0A7S4ZS91_RHIRH</name>
<dbReference type="EMBL" id="MK318971">
    <property type="protein sequence ID" value="QCL09546.1"/>
    <property type="molecule type" value="Genomic_DNA"/>
</dbReference>
<accession>A0A7S4ZS91</accession>
<proteinExistence type="predicted"/>